<evidence type="ECO:0000313" key="2">
    <source>
        <dbReference type="EMBL" id="KKN44259.1"/>
    </source>
</evidence>
<keyword evidence="1" id="KW-0175">Coiled coil</keyword>
<gene>
    <name evidence="2" type="ORF">LCGC14_0694640</name>
</gene>
<reference evidence="2" key="1">
    <citation type="journal article" date="2015" name="Nature">
        <title>Complex archaea that bridge the gap between prokaryotes and eukaryotes.</title>
        <authorList>
            <person name="Spang A."/>
            <person name="Saw J.H."/>
            <person name="Jorgensen S.L."/>
            <person name="Zaremba-Niedzwiedzka K."/>
            <person name="Martijn J."/>
            <person name="Lind A.E."/>
            <person name="van Eijk R."/>
            <person name="Schleper C."/>
            <person name="Guy L."/>
            <person name="Ettema T.J."/>
        </authorList>
    </citation>
    <scope>NUCLEOTIDE SEQUENCE</scope>
</reference>
<dbReference type="EMBL" id="LAZR01001459">
    <property type="protein sequence ID" value="KKN44259.1"/>
    <property type="molecule type" value="Genomic_DNA"/>
</dbReference>
<proteinExistence type="predicted"/>
<name>A0A0F9QPC4_9ZZZZ</name>
<comment type="caution">
    <text evidence="2">The sequence shown here is derived from an EMBL/GenBank/DDBJ whole genome shotgun (WGS) entry which is preliminary data.</text>
</comment>
<sequence length="411" mass="47385">MTDALKPLLENDLLTEETKEQIKEAWENQLKEAREEIEANLREEFVARYEHDKGSLIEAVERMVTDGLEAEVAEFVQDRKALTEQRVKLANEIREARIDSKKKLAEQMKVLESFILQQLGKEIKEFEGDRKDVREAKKTLAKQLRESRVAYKTELANKVGLLEGFVLNQLKKELGEFHSDKKALVEQRVKMIKQGKAKIEETRKEFIKRSAKLVENTLEDVLRREMSQFKDDIEASRRKHFGMQMFEAFATEYKASFFNENREVRSLLKKVNESDKKLSQAKKLFEKAHDIANNAHKRQVLAENRAERTVVMNELLSKLSGKQREVMAELLEGVKTKNLRESFKKYIPAVTNGSGNTVLSRRSNKGNTLTEGKRVITGNKENKLLEEAQAEEAETDTSAEILDMKRLAGIN</sequence>
<evidence type="ECO:0000256" key="1">
    <source>
        <dbReference type="SAM" id="Coils"/>
    </source>
</evidence>
<feature type="coiled-coil region" evidence="1">
    <location>
        <begin position="16"/>
        <end position="143"/>
    </location>
</feature>
<dbReference type="AlphaFoldDB" id="A0A0F9QPC4"/>
<protein>
    <submittedName>
        <fullName evidence="2">Uncharacterized protein</fullName>
    </submittedName>
</protein>
<organism evidence="2">
    <name type="scientific">marine sediment metagenome</name>
    <dbReference type="NCBI Taxonomy" id="412755"/>
    <lineage>
        <taxon>unclassified sequences</taxon>
        <taxon>metagenomes</taxon>
        <taxon>ecological metagenomes</taxon>
    </lineage>
</organism>
<accession>A0A0F9QPC4</accession>